<accession>A0A1Y1Y131</accession>
<keyword evidence="1" id="KW-0812">Transmembrane</keyword>
<proteinExistence type="predicted"/>
<sequence length="270" mass="29716">MDWVCNRRSITDSNNWTNINEYLGFASSWNKYVDGLNMITPPLKEEDPGSGKLTGFRKLNIFDKYLVAGKENIQLNSYERSIMDSANAIPPSPKAEWLKAFSLTPGGLAAQALFSFATVPNGLVFSFPSEEEKESSYNETELVNAASITAETGISLYSPTTFTKGSSISHFDSEKYKGSLEFLMRPSAETGVQLDRPGVGLVAGAFGPGILKVFRALGYKLKENPHYATRTTPQVITSGFRTMKRPLSWKHSFILVTINLSFVVACVILG</sequence>
<evidence type="ECO:0000313" key="3">
    <source>
        <dbReference type="Proteomes" id="UP000193498"/>
    </source>
</evidence>
<gene>
    <name evidence="2" type="ORF">K493DRAFT_339196</name>
</gene>
<name>A0A1Y1Y131_9FUNG</name>
<dbReference type="AlphaFoldDB" id="A0A1Y1Y131"/>
<reference evidence="2 3" key="1">
    <citation type="submission" date="2016-07" db="EMBL/GenBank/DDBJ databases">
        <title>Pervasive Adenine N6-methylation of Active Genes in Fungi.</title>
        <authorList>
            <consortium name="DOE Joint Genome Institute"/>
            <person name="Mondo S.J."/>
            <person name="Dannebaum R.O."/>
            <person name="Kuo R.C."/>
            <person name="Labutti K."/>
            <person name="Haridas S."/>
            <person name="Kuo A."/>
            <person name="Salamov A."/>
            <person name="Ahrendt S.R."/>
            <person name="Lipzen A."/>
            <person name="Sullivan W."/>
            <person name="Andreopoulos W.B."/>
            <person name="Clum A."/>
            <person name="Lindquist E."/>
            <person name="Daum C."/>
            <person name="Ramamoorthy G.K."/>
            <person name="Gryganskyi A."/>
            <person name="Culley D."/>
            <person name="Magnuson J.K."/>
            <person name="James T.Y."/>
            <person name="O'Malley M.A."/>
            <person name="Stajich J.E."/>
            <person name="Spatafora J.W."/>
            <person name="Visel A."/>
            <person name="Grigoriev I.V."/>
        </authorList>
    </citation>
    <scope>NUCLEOTIDE SEQUENCE [LARGE SCALE GENOMIC DNA]</scope>
    <source>
        <strain evidence="2 3">CBS 931.73</strain>
    </source>
</reference>
<dbReference type="OrthoDB" id="73465at2759"/>
<dbReference type="EMBL" id="MCFE01000310">
    <property type="protein sequence ID" value="ORX91713.1"/>
    <property type="molecule type" value="Genomic_DNA"/>
</dbReference>
<keyword evidence="1" id="KW-1133">Transmembrane helix</keyword>
<dbReference type="InParanoid" id="A0A1Y1Y131"/>
<keyword evidence="1" id="KW-0472">Membrane</keyword>
<protein>
    <submittedName>
        <fullName evidence="2">Uncharacterized protein</fullName>
    </submittedName>
</protein>
<dbReference type="Proteomes" id="UP000193498">
    <property type="component" value="Unassembled WGS sequence"/>
</dbReference>
<evidence type="ECO:0000313" key="2">
    <source>
        <dbReference type="EMBL" id="ORX91713.1"/>
    </source>
</evidence>
<organism evidence="2 3">
    <name type="scientific">Basidiobolus meristosporus CBS 931.73</name>
    <dbReference type="NCBI Taxonomy" id="1314790"/>
    <lineage>
        <taxon>Eukaryota</taxon>
        <taxon>Fungi</taxon>
        <taxon>Fungi incertae sedis</taxon>
        <taxon>Zoopagomycota</taxon>
        <taxon>Entomophthoromycotina</taxon>
        <taxon>Basidiobolomycetes</taxon>
        <taxon>Basidiobolales</taxon>
        <taxon>Basidiobolaceae</taxon>
        <taxon>Basidiobolus</taxon>
    </lineage>
</organism>
<feature type="transmembrane region" description="Helical" evidence="1">
    <location>
        <begin position="249"/>
        <end position="269"/>
    </location>
</feature>
<evidence type="ECO:0000256" key="1">
    <source>
        <dbReference type="SAM" id="Phobius"/>
    </source>
</evidence>
<keyword evidence="3" id="KW-1185">Reference proteome</keyword>
<comment type="caution">
    <text evidence="2">The sequence shown here is derived from an EMBL/GenBank/DDBJ whole genome shotgun (WGS) entry which is preliminary data.</text>
</comment>